<sequence length="254" mass="27898">MTKKKQNAKLLPPPTQQFPDFDTESTAAIEDERKRAGYSINSPISELQTMEAALYKAVKRQGYKEGVLKVKQDIQIVLKAMREKGIEDGRKEGYSVGFADGIATGRVEAAEASEDQLEAKYCEGVLDGRRLQDRDHLMEGHGDGCCVPIRTATLCDASMQSSIFDTPTTTHHTPTTGGASANSTQPQPVVSSTFRWADEDMSMLSPLPPLLTTSLCANRDISALRSGSTHPFGTLQKLNRRCGYLQWQAQTQTQ</sequence>
<name>A0A5C3LMC1_9AGAR</name>
<evidence type="ECO:0000313" key="2">
    <source>
        <dbReference type="EMBL" id="TFK33915.1"/>
    </source>
</evidence>
<reference evidence="2 3" key="1">
    <citation type="journal article" date="2019" name="Nat. Ecol. Evol.">
        <title>Megaphylogeny resolves global patterns of mushroom evolution.</title>
        <authorList>
            <person name="Varga T."/>
            <person name="Krizsan K."/>
            <person name="Foldi C."/>
            <person name="Dima B."/>
            <person name="Sanchez-Garcia M."/>
            <person name="Sanchez-Ramirez S."/>
            <person name="Szollosi G.J."/>
            <person name="Szarkandi J.G."/>
            <person name="Papp V."/>
            <person name="Albert L."/>
            <person name="Andreopoulos W."/>
            <person name="Angelini C."/>
            <person name="Antonin V."/>
            <person name="Barry K.W."/>
            <person name="Bougher N.L."/>
            <person name="Buchanan P."/>
            <person name="Buyck B."/>
            <person name="Bense V."/>
            <person name="Catcheside P."/>
            <person name="Chovatia M."/>
            <person name="Cooper J."/>
            <person name="Damon W."/>
            <person name="Desjardin D."/>
            <person name="Finy P."/>
            <person name="Geml J."/>
            <person name="Haridas S."/>
            <person name="Hughes K."/>
            <person name="Justo A."/>
            <person name="Karasinski D."/>
            <person name="Kautmanova I."/>
            <person name="Kiss B."/>
            <person name="Kocsube S."/>
            <person name="Kotiranta H."/>
            <person name="LaButti K.M."/>
            <person name="Lechner B.E."/>
            <person name="Liimatainen K."/>
            <person name="Lipzen A."/>
            <person name="Lukacs Z."/>
            <person name="Mihaltcheva S."/>
            <person name="Morgado L.N."/>
            <person name="Niskanen T."/>
            <person name="Noordeloos M.E."/>
            <person name="Ohm R.A."/>
            <person name="Ortiz-Santana B."/>
            <person name="Ovrebo C."/>
            <person name="Racz N."/>
            <person name="Riley R."/>
            <person name="Savchenko A."/>
            <person name="Shiryaev A."/>
            <person name="Soop K."/>
            <person name="Spirin V."/>
            <person name="Szebenyi C."/>
            <person name="Tomsovsky M."/>
            <person name="Tulloss R.E."/>
            <person name="Uehling J."/>
            <person name="Grigoriev I.V."/>
            <person name="Vagvolgyi C."/>
            <person name="Papp T."/>
            <person name="Martin F.M."/>
            <person name="Miettinen O."/>
            <person name="Hibbett D.S."/>
            <person name="Nagy L.G."/>
        </authorList>
    </citation>
    <scope>NUCLEOTIDE SEQUENCE [LARGE SCALE GENOMIC DNA]</scope>
    <source>
        <strain evidence="2 3">CBS 166.37</strain>
    </source>
</reference>
<evidence type="ECO:0000313" key="3">
    <source>
        <dbReference type="Proteomes" id="UP000308652"/>
    </source>
</evidence>
<feature type="region of interest" description="Disordered" evidence="1">
    <location>
        <begin position="166"/>
        <end position="189"/>
    </location>
</feature>
<accession>A0A5C3LMC1</accession>
<proteinExistence type="predicted"/>
<feature type="compositionally biased region" description="Low complexity" evidence="1">
    <location>
        <begin position="166"/>
        <end position="176"/>
    </location>
</feature>
<dbReference type="Proteomes" id="UP000308652">
    <property type="component" value="Unassembled WGS sequence"/>
</dbReference>
<keyword evidence="3" id="KW-1185">Reference proteome</keyword>
<evidence type="ECO:0000256" key="1">
    <source>
        <dbReference type="SAM" id="MobiDB-lite"/>
    </source>
</evidence>
<dbReference type="EMBL" id="ML213639">
    <property type="protein sequence ID" value="TFK33915.1"/>
    <property type="molecule type" value="Genomic_DNA"/>
</dbReference>
<protein>
    <submittedName>
        <fullName evidence="2">Uncharacterized protein</fullName>
    </submittedName>
</protein>
<organism evidence="2 3">
    <name type="scientific">Crucibulum laeve</name>
    <dbReference type="NCBI Taxonomy" id="68775"/>
    <lineage>
        <taxon>Eukaryota</taxon>
        <taxon>Fungi</taxon>
        <taxon>Dikarya</taxon>
        <taxon>Basidiomycota</taxon>
        <taxon>Agaricomycotina</taxon>
        <taxon>Agaricomycetes</taxon>
        <taxon>Agaricomycetidae</taxon>
        <taxon>Agaricales</taxon>
        <taxon>Agaricineae</taxon>
        <taxon>Nidulariaceae</taxon>
        <taxon>Crucibulum</taxon>
    </lineage>
</organism>
<feature type="compositionally biased region" description="Polar residues" evidence="1">
    <location>
        <begin position="177"/>
        <end position="189"/>
    </location>
</feature>
<dbReference type="AlphaFoldDB" id="A0A5C3LMC1"/>
<gene>
    <name evidence="2" type="ORF">BDQ12DRAFT_397929</name>
</gene>
<feature type="region of interest" description="Disordered" evidence="1">
    <location>
        <begin position="1"/>
        <end position="22"/>
    </location>
</feature>